<dbReference type="Gene3D" id="3.30.9.10">
    <property type="entry name" value="D-Amino Acid Oxidase, subunit A, domain 2"/>
    <property type="match status" value="1"/>
</dbReference>
<dbReference type="InterPro" id="IPR028082">
    <property type="entry name" value="Peripla_BP_I"/>
</dbReference>
<dbReference type="InterPro" id="IPR036188">
    <property type="entry name" value="FAD/NAD-bd_sf"/>
</dbReference>
<feature type="compositionally biased region" description="Pro residues" evidence="2">
    <location>
        <begin position="369"/>
        <end position="385"/>
    </location>
</feature>
<dbReference type="PANTHER" id="PTHR13847:SF287">
    <property type="entry name" value="FAD-DEPENDENT OXIDOREDUCTASE DOMAIN-CONTAINING PROTEIN 1"/>
    <property type="match status" value="1"/>
</dbReference>
<evidence type="ECO:0000259" key="3">
    <source>
        <dbReference type="Pfam" id="PF01266"/>
    </source>
</evidence>
<dbReference type="SUPFAM" id="SSF51905">
    <property type="entry name" value="FAD/NAD(P)-binding domain"/>
    <property type="match status" value="1"/>
</dbReference>
<feature type="compositionally biased region" description="Low complexity" evidence="2">
    <location>
        <begin position="348"/>
        <end position="368"/>
    </location>
</feature>
<keyword evidence="5" id="KW-1185">Reference proteome</keyword>
<keyword evidence="1" id="KW-0560">Oxidoreductase</keyword>
<feature type="compositionally biased region" description="Pro residues" evidence="2">
    <location>
        <begin position="46"/>
        <end position="55"/>
    </location>
</feature>
<name>A0ABU2VZL2_9ACTN</name>
<dbReference type="Gene3D" id="3.50.50.60">
    <property type="entry name" value="FAD/NAD(P)-binding domain"/>
    <property type="match status" value="1"/>
</dbReference>
<feature type="compositionally biased region" description="Low complexity" evidence="2">
    <location>
        <begin position="329"/>
        <end position="340"/>
    </location>
</feature>
<evidence type="ECO:0000256" key="2">
    <source>
        <dbReference type="SAM" id="MobiDB-lite"/>
    </source>
</evidence>
<protein>
    <submittedName>
        <fullName evidence="4">FAD-dependent oxidoreductase</fullName>
    </submittedName>
</protein>
<dbReference type="Gene3D" id="3.40.50.2300">
    <property type="match status" value="2"/>
</dbReference>
<comment type="caution">
    <text evidence="4">The sequence shown here is derived from an EMBL/GenBank/DDBJ whole genome shotgun (WGS) entry which is preliminary data.</text>
</comment>
<evidence type="ECO:0000256" key="1">
    <source>
        <dbReference type="ARBA" id="ARBA00023002"/>
    </source>
</evidence>
<sequence>MAEQGRARVAVVGPFSGPRAAWGELLREGVAGALAPPVASSTDSPLAPPGAPPGASPGTSPGALPDIPSVAPPVTWEFHDDRGDAAVAREVGLRLARDPELAAVIGHFNSLGAYHALPGYRDARLPAVLPLSTRPGLLDGSDGWALRWCPDDLGQLVALRAAVLATGRTVLDVTDDGSDYGRRLADTVTGLPDDGLAVVRTPGPSAGSIALLVCGTHVGAARTARQAVAAGRTGPLLFPDDCAIGEFAELLGPAAGRALVARLAGGPAALVQDSFRALGAALADRPDVRGRELLAAVRDRTARRFTPGGEPDGLGPGGGWETVPVAVLTPAGTGHHATPAAPAPAEPAPTTGGHPTAPAGRHAVSAGPTPVPGGHPTTPAAPTPVPAGRHAAPAVSVPVAPGPAPPLYGRTLSTNPGTCDLDAVVVGCGAVGAAVAALLAEAGAAVATTEPEAGGPSATRYSGGLVRAYEPDAEARALAVRSHQLLWGAADDERQAAGFRRTGSLVLLGPDDLPEAAAGVAELGEAGIPAQLLDLDRLRSLHPEIDPAGLAGAVWEPGGGYADPRAFAAVKRRAALAHGAVVLPGGAVRAVVAGPSGVVVRTATGAVTAAVVVLTAGAGTPALLPAGYVPPGGPPRTKTIRYAFFGGAGHPVPTVSDLVTGAWGRPQVDGAFGGGFLTGRPVQEWDVRPGGADRLAERDIAYIRKGVRGRWPWLATAPALGGRWGVDLYGAHGPLLGPLPGAPRLVAAAGWSGAGFKTAPAAAERAAHAALSVLGRRVPVTRSLPR</sequence>
<dbReference type="Proteomes" id="UP001180556">
    <property type="component" value="Unassembled WGS sequence"/>
</dbReference>
<dbReference type="EMBL" id="JAVRFG010000012">
    <property type="protein sequence ID" value="MDT0491063.1"/>
    <property type="molecule type" value="Genomic_DNA"/>
</dbReference>
<dbReference type="Pfam" id="PF01266">
    <property type="entry name" value="DAO"/>
    <property type="match status" value="1"/>
</dbReference>
<feature type="compositionally biased region" description="Gly residues" evidence="2">
    <location>
        <begin position="310"/>
        <end position="320"/>
    </location>
</feature>
<feature type="region of interest" description="Disordered" evidence="2">
    <location>
        <begin position="36"/>
        <end position="72"/>
    </location>
</feature>
<evidence type="ECO:0000313" key="5">
    <source>
        <dbReference type="Proteomes" id="UP001180556"/>
    </source>
</evidence>
<evidence type="ECO:0000313" key="4">
    <source>
        <dbReference type="EMBL" id="MDT0491063.1"/>
    </source>
</evidence>
<proteinExistence type="predicted"/>
<dbReference type="RefSeq" id="WP_311598697.1">
    <property type="nucleotide sequence ID" value="NZ_JAVRFG010000012.1"/>
</dbReference>
<dbReference type="PANTHER" id="PTHR13847">
    <property type="entry name" value="SARCOSINE DEHYDROGENASE-RELATED"/>
    <property type="match status" value="1"/>
</dbReference>
<feature type="region of interest" description="Disordered" evidence="2">
    <location>
        <begin position="303"/>
        <end position="393"/>
    </location>
</feature>
<feature type="domain" description="FAD dependent oxidoreductase" evidence="3">
    <location>
        <begin position="422"/>
        <end position="768"/>
    </location>
</feature>
<feature type="compositionally biased region" description="Low complexity" evidence="2">
    <location>
        <begin position="56"/>
        <end position="65"/>
    </location>
</feature>
<dbReference type="SUPFAM" id="SSF53822">
    <property type="entry name" value="Periplasmic binding protein-like I"/>
    <property type="match status" value="1"/>
</dbReference>
<reference evidence="5" key="1">
    <citation type="submission" date="2023-07" db="EMBL/GenBank/DDBJ databases">
        <title>30 novel species of actinomycetes from the DSMZ collection.</title>
        <authorList>
            <person name="Nouioui I."/>
        </authorList>
    </citation>
    <scope>NUCLEOTIDE SEQUENCE [LARGE SCALE GENOMIC DNA]</scope>
    <source>
        <strain evidence="5">DSM 40932</strain>
    </source>
</reference>
<gene>
    <name evidence="4" type="ORF">RM717_11155</name>
</gene>
<organism evidence="4 5">
    <name type="scientific">Streptomyces stephensoniae</name>
    <dbReference type="NCBI Taxonomy" id="3375367"/>
    <lineage>
        <taxon>Bacteria</taxon>
        <taxon>Bacillati</taxon>
        <taxon>Actinomycetota</taxon>
        <taxon>Actinomycetes</taxon>
        <taxon>Kitasatosporales</taxon>
        <taxon>Streptomycetaceae</taxon>
        <taxon>Streptomyces</taxon>
    </lineage>
</organism>
<dbReference type="InterPro" id="IPR006076">
    <property type="entry name" value="FAD-dep_OxRdtase"/>
</dbReference>
<accession>A0ABU2VZL2</accession>